<evidence type="ECO:0000256" key="3">
    <source>
        <dbReference type="ARBA" id="ARBA00004991"/>
    </source>
</evidence>
<evidence type="ECO:0000256" key="1">
    <source>
        <dbReference type="ARBA" id="ARBA00004141"/>
    </source>
</evidence>
<evidence type="ECO:0000256" key="10">
    <source>
        <dbReference type="ARBA" id="ARBA00023136"/>
    </source>
</evidence>
<comment type="similarity">
    <text evidence="4">Belongs to the glycosyltransferase 2 family.</text>
</comment>
<dbReference type="AlphaFoldDB" id="A0A7S3CE91"/>
<evidence type="ECO:0000256" key="8">
    <source>
        <dbReference type="ARBA" id="ARBA00022692"/>
    </source>
</evidence>
<dbReference type="SUPFAM" id="SSF53448">
    <property type="entry name" value="Nucleotide-diphospho-sugar transferases"/>
    <property type="match status" value="1"/>
</dbReference>
<dbReference type="EC" id="2.4.1.80" evidence="5"/>
<evidence type="ECO:0000256" key="4">
    <source>
        <dbReference type="ARBA" id="ARBA00006739"/>
    </source>
</evidence>
<dbReference type="Pfam" id="PF13506">
    <property type="entry name" value="Glyco_transf_21"/>
    <property type="match status" value="1"/>
</dbReference>
<comment type="pathway">
    <text evidence="3">Sphingolipid metabolism.</text>
</comment>
<protein>
    <recommendedName>
        <fullName evidence="5">ceramide glucosyltransferase</fullName>
        <ecNumber evidence="5">2.4.1.80</ecNumber>
    </recommendedName>
</protein>
<proteinExistence type="inferred from homology"/>
<keyword evidence="10" id="KW-0472">Membrane</keyword>
<dbReference type="EMBL" id="HBHZ01008300">
    <property type="protein sequence ID" value="CAE0193320.1"/>
    <property type="molecule type" value="Transcribed_RNA"/>
</dbReference>
<dbReference type="GO" id="GO:0016020">
    <property type="term" value="C:membrane"/>
    <property type="evidence" value="ECO:0007669"/>
    <property type="project" value="UniProtKB-SubCell"/>
</dbReference>
<reference evidence="11" key="1">
    <citation type="submission" date="2021-01" db="EMBL/GenBank/DDBJ databases">
        <authorList>
            <person name="Corre E."/>
            <person name="Pelletier E."/>
            <person name="Niang G."/>
            <person name="Scheremetjew M."/>
            <person name="Finn R."/>
            <person name="Kale V."/>
            <person name="Holt S."/>
            <person name="Cochrane G."/>
            <person name="Meng A."/>
            <person name="Brown T."/>
            <person name="Cohen L."/>
        </authorList>
    </citation>
    <scope>NUCLEOTIDE SEQUENCE</scope>
    <source>
        <strain evidence="11">RCC1871</strain>
    </source>
</reference>
<keyword evidence="7" id="KW-0808">Transferase</keyword>
<dbReference type="UniPathway" id="UPA00222"/>
<keyword evidence="6" id="KW-0328">Glycosyltransferase</keyword>
<comment type="subcellular location">
    <subcellularLocation>
        <location evidence="1">Membrane</location>
        <topology evidence="1">Multi-pass membrane protein</topology>
    </subcellularLocation>
</comment>
<keyword evidence="9" id="KW-1133">Transmembrane helix</keyword>
<evidence type="ECO:0000256" key="6">
    <source>
        <dbReference type="ARBA" id="ARBA00022676"/>
    </source>
</evidence>
<dbReference type="PANTHER" id="PTHR12726:SF0">
    <property type="entry name" value="CERAMIDE GLUCOSYLTRANSFERASE"/>
    <property type="match status" value="1"/>
</dbReference>
<sequence>MASWTEVAQRVVDWHGSTILLALSTGWVLSTRTKQKEVQRIRRGKGCSVCRTCSATDDALRDEAPGPASSDPQWPSVCVIVPAKGVKDGSVRNWLSFREACAAYPGECRLFFCVESESDPACEAVRRSLSQDDAEVVVCGKATCCSQKLHNIVGGISRLRGCDSDAKYALFLDDDVCLHGELIGNFVETLEHNDGAFMCTAYPFDVPAEKSGFVTRCVAAYHLRLIIAFSVSAQTNFVWGGCMMYRSRDLFSNAHGLVSCWENGGYSDDLIASATCQAKKLKIVCNPSNVLQQRLPRFTTIRAYWNYTCRQVFVLDTYVSAWHKTLNRGLIAIHVYLSAFFVAAVASNCFRYAALVVRLLAFLVRVSLGHSEWYQLSVRIAYVRLVGWTQRNLSAVFFFLCLCLCLRSLRAFASSMDALFFELYSGQDDDDGRGTVKNRGAAKASRQGSKASGGLTWNWPHTVSMFAALCVDVGLFVPAAAKALVSDEIEWSGVVYTKRKGLISKVKHR</sequence>
<comment type="pathway">
    <text evidence="2">Lipid metabolism; sphingolipid metabolism.</text>
</comment>
<evidence type="ECO:0000313" key="11">
    <source>
        <dbReference type="EMBL" id="CAE0193320.1"/>
    </source>
</evidence>
<evidence type="ECO:0000256" key="5">
    <source>
        <dbReference type="ARBA" id="ARBA00012699"/>
    </source>
</evidence>
<name>A0A7S3CE91_9CHLO</name>
<evidence type="ECO:0000256" key="9">
    <source>
        <dbReference type="ARBA" id="ARBA00022989"/>
    </source>
</evidence>
<gene>
    <name evidence="11" type="ORF">CROS1456_LOCUS6410</name>
</gene>
<accession>A0A7S3CE91</accession>
<evidence type="ECO:0000256" key="7">
    <source>
        <dbReference type="ARBA" id="ARBA00022679"/>
    </source>
</evidence>
<keyword evidence="8" id="KW-0812">Transmembrane</keyword>
<dbReference type="GO" id="GO:0008120">
    <property type="term" value="F:ceramide glucosyltransferase activity"/>
    <property type="evidence" value="ECO:0007669"/>
    <property type="project" value="UniProtKB-EC"/>
</dbReference>
<dbReference type="GO" id="GO:0006679">
    <property type="term" value="P:glucosylceramide biosynthetic process"/>
    <property type="evidence" value="ECO:0007669"/>
    <property type="project" value="TreeGrafter"/>
</dbReference>
<organism evidence="11">
    <name type="scientific">Chloropicon roscoffensis</name>
    <dbReference type="NCBI Taxonomy" id="1461544"/>
    <lineage>
        <taxon>Eukaryota</taxon>
        <taxon>Viridiplantae</taxon>
        <taxon>Chlorophyta</taxon>
        <taxon>Chloropicophyceae</taxon>
        <taxon>Chloropicales</taxon>
        <taxon>Chloropicaceae</taxon>
        <taxon>Chloropicon</taxon>
    </lineage>
</organism>
<dbReference type="InterPro" id="IPR029044">
    <property type="entry name" value="Nucleotide-diphossugar_trans"/>
</dbReference>
<dbReference type="InterPro" id="IPR025993">
    <property type="entry name" value="Ceramide_glucosylTrfase"/>
</dbReference>
<evidence type="ECO:0000256" key="2">
    <source>
        <dbReference type="ARBA" id="ARBA00004760"/>
    </source>
</evidence>
<dbReference type="Gene3D" id="3.90.550.10">
    <property type="entry name" value="Spore Coat Polysaccharide Biosynthesis Protein SpsA, Chain A"/>
    <property type="match status" value="1"/>
</dbReference>
<dbReference type="PANTHER" id="PTHR12726">
    <property type="entry name" value="CERAMIDE GLUCOSYLTRANSFERASE"/>
    <property type="match status" value="1"/>
</dbReference>